<keyword evidence="6 8" id="KW-1133">Transmembrane helix</keyword>
<dbReference type="AlphaFoldDB" id="A0A916WRR2"/>
<reference evidence="9" key="1">
    <citation type="journal article" date="2014" name="Int. J. Syst. Evol. Microbiol.">
        <title>Complete genome sequence of Corynebacterium casei LMG S-19264T (=DSM 44701T), isolated from a smear-ripened cheese.</title>
        <authorList>
            <consortium name="US DOE Joint Genome Institute (JGI-PGF)"/>
            <person name="Walter F."/>
            <person name="Albersmeier A."/>
            <person name="Kalinowski J."/>
            <person name="Ruckert C."/>
        </authorList>
    </citation>
    <scope>NUCLEOTIDE SEQUENCE</scope>
    <source>
        <strain evidence="9">CGMCC 1.15330</strain>
    </source>
</reference>
<evidence type="ECO:0000313" key="10">
    <source>
        <dbReference type="Proteomes" id="UP000623067"/>
    </source>
</evidence>
<evidence type="ECO:0000256" key="3">
    <source>
        <dbReference type="ARBA" id="ARBA00022676"/>
    </source>
</evidence>
<evidence type="ECO:0000256" key="5">
    <source>
        <dbReference type="ARBA" id="ARBA00022692"/>
    </source>
</evidence>
<evidence type="ECO:0000256" key="2">
    <source>
        <dbReference type="ARBA" id="ARBA00022475"/>
    </source>
</evidence>
<proteinExistence type="predicted"/>
<dbReference type="GO" id="GO:0016763">
    <property type="term" value="F:pentosyltransferase activity"/>
    <property type="evidence" value="ECO:0007669"/>
    <property type="project" value="TreeGrafter"/>
</dbReference>
<feature type="transmembrane region" description="Helical" evidence="8">
    <location>
        <begin position="91"/>
        <end position="112"/>
    </location>
</feature>
<evidence type="ECO:0000256" key="7">
    <source>
        <dbReference type="ARBA" id="ARBA00023136"/>
    </source>
</evidence>
<keyword evidence="2" id="KW-1003">Cell membrane</keyword>
<comment type="caution">
    <text evidence="9">The sequence shown here is derived from an EMBL/GenBank/DDBJ whole genome shotgun (WGS) entry which is preliminary data.</text>
</comment>
<accession>A0A916WRR2</accession>
<feature type="transmembrane region" description="Helical" evidence="8">
    <location>
        <begin position="356"/>
        <end position="376"/>
    </location>
</feature>
<evidence type="ECO:0000313" key="9">
    <source>
        <dbReference type="EMBL" id="GGB26497.1"/>
    </source>
</evidence>
<dbReference type="RefSeq" id="WP_188658131.1">
    <property type="nucleotide sequence ID" value="NZ_BMIH01000002.1"/>
</dbReference>
<evidence type="ECO:0000256" key="8">
    <source>
        <dbReference type="SAM" id="Phobius"/>
    </source>
</evidence>
<protein>
    <recommendedName>
        <fullName evidence="11">DUF2029 domain-containing protein</fullName>
    </recommendedName>
</protein>
<dbReference type="Proteomes" id="UP000623067">
    <property type="component" value="Unassembled WGS sequence"/>
</dbReference>
<feature type="transmembrane region" description="Helical" evidence="8">
    <location>
        <begin position="304"/>
        <end position="321"/>
    </location>
</feature>
<dbReference type="EMBL" id="BMIH01000002">
    <property type="protein sequence ID" value="GGB26497.1"/>
    <property type="molecule type" value="Genomic_DNA"/>
</dbReference>
<keyword evidence="10" id="KW-1185">Reference proteome</keyword>
<reference evidence="9" key="2">
    <citation type="submission" date="2020-09" db="EMBL/GenBank/DDBJ databases">
        <authorList>
            <person name="Sun Q."/>
            <person name="Zhou Y."/>
        </authorList>
    </citation>
    <scope>NUCLEOTIDE SEQUENCE</scope>
    <source>
        <strain evidence="9">CGMCC 1.15330</strain>
    </source>
</reference>
<comment type="subcellular location">
    <subcellularLocation>
        <location evidence="1">Cell membrane</location>
        <topology evidence="1">Multi-pass membrane protein</topology>
    </subcellularLocation>
</comment>
<organism evidence="9 10">
    <name type="scientific">Sphingomonas metalli</name>
    <dbReference type="NCBI Taxonomy" id="1779358"/>
    <lineage>
        <taxon>Bacteria</taxon>
        <taxon>Pseudomonadati</taxon>
        <taxon>Pseudomonadota</taxon>
        <taxon>Alphaproteobacteria</taxon>
        <taxon>Sphingomonadales</taxon>
        <taxon>Sphingomonadaceae</taxon>
        <taxon>Sphingomonas</taxon>
    </lineage>
</organism>
<evidence type="ECO:0008006" key="11">
    <source>
        <dbReference type="Google" id="ProtNLM"/>
    </source>
</evidence>
<dbReference type="PANTHER" id="PTHR33908">
    <property type="entry name" value="MANNOSYLTRANSFERASE YKCB-RELATED"/>
    <property type="match status" value="1"/>
</dbReference>
<feature type="transmembrane region" description="Helical" evidence="8">
    <location>
        <begin position="25"/>
        <end position="45"/>
    </location>
</feature>
<dbReference type="GO" id="GO:0005886">
    <property type="term" value="C:plasma membrane"/>
    <property type="evidence" value="ECO:0007669"/>
    <property type="project" value="UniProtKB-SubCell"/>
</dbReference>
<gene>
    <name evidence="9" type="ORF">GCM10011380_15020</name>
</gene>
<keyword evidence="4" id="KW-0808">Transferase</keyword>
<dbReference type="InterPro" id="IPR050297">
    <property type="entry name" value="LipidA_mod_glycosyltrf_83"/>
</dbReference>
<feature type="transmembrane region" description="Helical" evidence="8">
    <location>
        <begin position="124"/>
        <end position="144"/>
    </location>
</feature>
<evidence type="ECO:0000256" key="1">
    <source>
        <dbReference type="ARBA" id="ARBA00004651"/>
    </source>
</evidence>
<keyword evidence="5 8" id="KW-0812">Transmembrane</keyword>
<sequence>MEWSVGVARGATAPWRTGAGGARSVRALVATMLALVLLVGVMLVAPIDHDESQYVAAVAAMRHGLPYRDFAFLQTPLHPLLFAPFSALPPGWLVVGLRLANLLCAVGTLVVLGNSLRRHGVARGPTAAAMLLMLTCNAFLFAGSVARNDALPMLLFAGGLATTLRLAGDRAGRPGTAALAGLLLAAAASAKISYALPAATLGVALLMLRLLSLRMILAFAAGGLAGLAPTIALVAIAPAEAWFGIIDYSVIAPQQWRLLVGETGMLSPLAKIGRLAAFAALGPALLLLIVVAAARLRGRGGRGAIPLLLDAALLGALLAAYLPDPTYRQYLVPLLPPLFLRAGMLLSDRARLRGRALPVALAGFALIGLAPTAMAARDAVRRGSPVLALIRDAHAVLRAVGDAAVVTLAPERIAGAGTRFDPRFVAGPFLFRIMPPLAARIPPRWAVMVIADTDRALAAAPPAALLTGTEPRPFLRHPHGLDGVLEGWALRHGYRPRRLPSGDALLWLPPRR</sequence>
<evidence type="ECO:0000256" key="4">
    <source>
        <dbReference type="ARBA" id="ARBA00022679"/>
    </source>
</evidence>
<keyword evidence="7 8" id="KW-0472">Membrane</keyword>
<evidence type="ECO:0000256" key="6">
    <source>
        <dbReference type="ARBA" id="ARBA00022989"/>
    </source>
</evidence>
<name>A0A916WRR2_9SPHN</name>
<feature type="transmembrane region" description="Helical" evidence="8">
    <location>
        <begin position="272"/>
        <end position="292"/>
    </location>
</feature>
<dbReference type="GO" id="GO:0009103">
    <property type="term" value="P:lipopolysaccharide biosynthetic process"/>
    <property type="evidence" value="ECO:0007669"/>
    <property type="project" value="UniProtKB-ARBA"/>
</dbReference>
<dbReference type="PANTHER" id="PTHR33908:SF11">
    <property type="entry name" value="MEMBRANE PROTEIN"/>
    <property type="match status" value="1"/>
</dbReference>
<keyword evidence="3" id="KW-0328">Glycosyltransferase</keyword>